<keyword evidence="2" id="KW-1185">Reference proteome</keyword>
<evidence type="ECO:0000313" key="1">
    <source>
        <dbReference type="EMBL" id="TQF12624.1"/>
    </source>
</evidence>
<proteinExistence type="predicted"/>
<keyword evidence="1" id="KW-0547">Nucleotide-binding</keyword>
<keyword evidence="1" id="KW-0067">ATP-binding</keyword>
<dbReference type="SUPFAM" id="SSF52540">
    <property type="entry name" value="P-loop containing nucleoside triphosphate hydrolases"/>
    <property type="match status" value="1"/>
</dbReference>
<dbReference type="InterPro" id="IPR027417">
    <property type="entry name" value="P-loop_NTPase"/>
</dbReference>
<gene>
    <name evidence="1" type="ORF">FJV41_28035</name>
</gene>
<dbReference type="GO" id="GO:0005524">
    <property type="term" value="F:ATP binding"/>
    <property type="evidence" value="ECO:0007669"/>
    <property type="project" value="UniProtKB-KW"/>
</dbReference>
<protein>
    <submittedName>
        <fullName evidence="1">ATP-binding protein</fullName>
    </submittedName>
</protein>
<evidence type="ECO:0000313" key="2">
    <source>
        <dbReference type="Proteomes" id="UP000315369"/>
    </source>
</evidence>
<organism evidence="1 2">
    <name type="scientific">Myxococcus llanfairpwllgwyngyllgogerychwyrndrobwllllantysiliogogogochensis</name>
    <dbReference type="NCBI Taxonomy" id="2590453"/>
    <lineage>
        <taxon>Bacteria</taxon>
        <taxon>Pseudomonadati</taxon>
        <taxon>Myxococcota</taxon>
        <taxon>Myxococcia</taxon>
        <taxon>Myxococcales</taxon>
        <taxon>Cystobacterineae</taxon>
        <taxon>Myxococcaceae</taxon>
        <taxon>Myxococcus</taxon>
    </lineage>
</organism>
<dbReference type="OrthoDB" id="9772976at2"/>
<name>A0A540WW39_9BACT</name>
<sequence>MTDATLQGRIRPKDRDAIVQSLRAGVVPRVGQQHIQVGRVEEVRALVRDVERIAEGGSAIRFVIGEYGSGKTFFLNLIRSIALEKRLVTLHADLNPDRRLHATDGKARSLYAELMRNMATRAKPEGGALASVVERFVSGALTDAKSRNLNPEAVIREKLAALSELVGGYDFAEVIAAYWRGHDSGNEVLKADAVKWLRGEFSTRTDARKSLGVRTIIDDADVYDQLKLLARFVRLSGYDGLMVCLDELVNLYKMANTKARASNYEQILRILNDCLQGTAEGLGFILGGTPEFLMDTRKGLYSYEALQSRLAQNTFAVGNLVDYSSPVLRLANLTPEDLYVLLTKLRHVYSTGDTSTQRLPDEGLHSFMTHCSERIGEAYFRTPRSTVTAFINLLAVLEQNPTADWKELLGGVQLAVDVNPDLAPLTEAEAGSLTAGADDELASFKL</sequence>
<comment type="caution">
    <text evidence="1">The sequence shown here is derived from an EMBL/GenBank/DDBJ whole genome shotgun (WGS) entry which is preliminary data.</text>
</comment>
<dbReference type="EMBL" id="VIFM01000131">
    <property type="protein sequence ID" value="TQF12624.1"/>
    <property type="molecule type" value="Genomic_DNA"/>
</dbReference>
<dbReference type="InterPro" id="IPR021228">
    <property type="entry name" value="BrxD"/>
</dbReference>
<dbReference type="Proteomes" id="UP000315369">
    <property type="component" value="Unassembled WGS sequence"/>
</dbReference>
<dbReference type="RefSeq" id="WP_141645638.1">
    <property type="nucleotide sequence ID" value="NZ_VIFM01000131.1"/>
</dbReference>
<accession>A0A540WW39</accession>
<dbReference type="AlphaFoldDB" id="A0A540WW39"/>
<reference evidence="1 2" key="1">
    <citation type="submission" date="2019-06" db="EMBL/GenBank/DDBJ databases">
        <authorList>
            <person name="Livingstone P."/>
            <person name="Whitworth D."/>
        </authorList>
    </citation>
    <scope>NUCLEOTIDE SEQUENCE [LARGE SCALE GENOMIC DNA]</scope>
    <source>
        <strain evidence="1 2">AM401</strain>
    </source>
</reference>
<dbReference type="Pfam" id="PF10923">
    <property type="entry name" value="BrxC_BrxD"/>
    <property type="match status" value="1"/>
</dbReference>